<feature type="transmembrane region" description="Helical" evidence="6">
    <location>
        <begin position="275"/>
        <end position="296"/>
    </location>
</feature>
<dbReference type="InterPro" id="IPR005495">
    <property type="entry name" value="LptG/LptF_permease"/>
</dbReference>
<keyword evidence="3 6" id="KW-0812">Transmembrane</keyword>
<evidence type="ECO:0000313" key="8">
    <source>
        <dbReference type="Proteomes" id="UP000488506"/>
    </source>
</evidence>
<name>A0A833L1N1_UNCSA</name>
<keyword evidence="4 6" id="KW-1133">Transmembrane helix</keyword>
<comment type="caution">
    <text evidence="7">The sequence shown here is derived from an EMBL/GenBank/DDBJ whole genome shotgun (WGS) entry which is preliminary data.</text>
</comment>
<dbReference type="Pfam" id="PF03739">
    <property type="entry name" value="LptF_LptG"/>
    <property type="match status" value="1"/>
</dbReference>
<feature type="transmembrane region" description="Helical" evidence="6">
    <location>
        <begin position="52"/>
        <end position="75"/>
    </location>
</feature>
<keyword evidence="5 6" id="KW-0472">Membrane</keyword>
<keyword evidence="2" id="KW-1003">Cell membrane</keyword>
<dbReference type="PANTHER" id="PTHR33529">
    <property type="entry name" value="SLR0882 PROTEIN-RELATED"/>
    <property type="match status" value="1"/>
</dbReference>
<evidence type="ECO:0000256" key="2">
    <source>
        <dbReference type="ARBA" id="ARBA00022475"/>
    </source>
</evidence>
<accession>A0A833L1N1</accession>
<evidence type="ECO:0000313" key="7">
    <source>
        <dbReference type="EMBL" id="KAF0134646.1"/>
    </source>
</evidence>
<reference evidence="7 8" key="1">
    <citation type="submission" date="2019-12" db="EMBL/GenBank/DDBJ databases">
        <authorList>
            <person name="Wolfe R."/>
            <person name="Danczak R."/>
            <person name="Wilkins M."/>
        </authorList>
    </citation>
    <scope>NUCLEOTIDE SEQUENCE [LARGE SCALE GENOMIC DNA]</scope>
    <source>
        <strain evidence="7">X2_MaxBin.013</strain>
    </source>
</reference>
<proteinExistence type="predicted"/>
<feature type="transmembrane region" description="Helical" evidence="6">
    <location>
        <begin position="302"/>
        <end position="321"/>
    </location>
</feature>
<protein>
    <submittedName>
        <fullName evidence="7">Putative permease</fullName>
    </submittedName>
</protein>
<feature type="transmembrane region" description="Helical" evidence="6">
    <location>
        <begin position="95"/>
        <end position="117"/>
    </location>
</feature>
<evidence type="ECO:0000256" key="1">
    <source>
        <dbReference type="ARBA" id="ARBA00004651"/>
    </source>
</evidence>
<feature type="transmembrane region" description="Helical" evidence="6">
    <location>
        <begin position="16"/>
        <end position="40"/>
    </location>
</feature>
<feature type="transmembrane region" description="Helical" evidence="6">
    <location>
        <begin position="333"/>
        <end position="352"/>
    </location>
</feature>
<evidence type="ECO:0000256" key="6">
    <source>
        <dbReference type="SAM" id="Phobius"/>
    </source>
</evidence>
<dbReference type="AlphaFoldDB" id="A0A833L1N1"/>
<evidence type="ECO:0000256" key="5">
    <source>
        <dbReference type="ARBA" id="ARBA00023136"/>
    </source>
</evidence>
<comment type="subcellular location">
    <subcellularLocation>
        <location evidence="1">Cell membrane</location>
        <topology evidence="1">Multi-pass membrane protein</topology>
    </subcellularLocation>
</comment>
<dbReference type="Proteomes" id="UP000488506">
    <property type="component" value="Unassembled WGS sequence"/>
</dbReference>
<dbReference type="EMBL" id="WPAF01000006">
    <property type="protein sequence ID" value="KAF0134646.1"/>
    <property type="molecule type" value="Genomic_DNA"/>
</dbReference>
<organism evidence="7 8">
    <name type="scientific">Candidatus Saganbacteria bacterium</name>
    <dbReference type="NCBI Taxonomy" id="2575572"/>
    <lineage>
        <taxon>Bacteria</taxon>
        <taxon>Bacillati</taxon>
        <taxon>Saganbacteria</taxon>
    </lineage>
</organism>
<gene>
    <name evidence="7" type="ORF">FD145_477</name>
</gene>
<dbReference type="GO" id="GO:0015920">
    <property type="term" value="P:lipopolysaccharide transport"/>
    <property type="evidence" value="ECO:0007669"/>
    <property type="project" value="TreeGrafter"/>
</dbReference>
<dbReference type="GO" id="GO:0043190">
    <property type="term" value="C:ATP-binding cassette (ABC) transporter complex"/>
    <property type="evidence" value="ECO:0007669"/>
    <property type="project" value="TreeGrafter"/>
</dbReference>
<dbReference type="PANTHER" id="PTHR33529:SF6">
    <property type="entry name" value="YJGP_YJGQ FAMILY PERMEASE"/>
    <property type="match status" value="1"/>
</dbReference>
<evidence type="ECO:0000256" key="4">
    <source>
        <dbReference type="ARBA" id="ARBA00022989"/>
    </source>
</evidence>
<sequence>MKILDRYLLKESLSPFFLGIAGFILVMTVDLLFTFVDLIINKGIPAGAMGQLLIYKLPSILVLTFPVATLFGVAMCLGRLSKDNELAALRTSGISFLRISAPVIILAVFISLSSFIVNEKIVPYSNQRSEKIIRQIIMKQPLPEIKENIFFKDAYNRYFYVKKLDAKHKTLENILIYEITDERLPRVMSAQNARLDNLVLHLNNGVIHKFDDNGHLAYEANFNEMALNLNEDPLTTADYKSSQEMDSKELSTQIKTLGKIGASTNALATDLFMKYSVPLTPFIFALIGLPLSLPGLKSGRTWGLILTIVIMFTFYVFASVFRSLGRGGIMPPLMAAFFPQMLFGFLGIILFIKEGAK</sequence>
<evidence type="ECO:0000256" key="3">
    <source>
        <dbReference type="ARBA" id="ARBA00022692"/>
    </source>
</evidence>